<dbReference type="GO" id="GO:0005524">
    <property type="term" value="F:ATP binding"/>
    <property type="evidence" value="ECO:0007669"/>
    <property type="project" value="InterPro"/>
</dbReference>
<keyword evidence="2" id="KW-0479">Metal-binding</keyword>
<feature type="domain" description="SWIM-type" evidence="3">
    <location>
        <begin position="54"/>
        <end position="90"/>
    </location>
</feature>
<dbReference type="InterPro" id="IPR014001">
    <property type="entry name" value="Helicase_ATP-bd"/>
</dbReference>
<keyword evidence="6" id="KW-0547">Nucleotide-binding</keyword>
<name>A0A4Q7Y6H4_9ACTN</name>
<evidence type="ECO:0000256" key="1">
    <source>
        <dbReference type="ARBA" id="ARBA00022801"/>
    </source>
</evidence>
<dbReference type="PANTHER" id="PTHR10799">
    <property type="entry name" value="SNF2/RAD54 HELICASE FAMILY"/>
    <property type="match status" value="1"/>
</dbReference>
<evidence type="ECO:0000313" key="7">
    <source>
        <dbReference type="Proteomes" id="UP000292507"/>
    </source>
</evidence>
<gene>
    <name evidence="6" type="ORF">BKA19_2205</name>
</gene>
<dbReference type="GO" id="GO:0008270">
    <property type="term" value="F:zinc ion binding"/>
    <property type="evidence" value="ECO:0007669"/>
    <property type="project" value="UniProtKB-KW"/>
</dbReference>
<dbReference type="InterPro" id="IPR007527">
    <property type="entry name" value="Znf_SWIM"/>
</dbReference>
<dbReference type="InterPro" id="IPR001650">
    <property type="entry name" value="Helicase_C-like"/>
</dbReference>
<accession>A0A4Q7Y6H4</accession>
<organism evidence="6 7">
    <name type="scientific">Blastococcus saxobsidens</name>
    <dbReference type="NCBI Taxonomy" id="138336"/>
    <lineage>
        <taxon>Bacteria</taxon>
        <taxon>Bacillati</taxon>
        <taxon>Actinomycetota</taxon>
        <taxon>Actinomycetes</taxon>
        <taxon>Geodermatophilales</taxon>
        <taxon>Geodermatophilaceae</taxon>
        <taxon>Blastococcus</taxon>
    </lineage>
</organism>
<dbReference type="SUPFAM" id="SSF52540">
    <property type="entry name" value="P-loop containing nucleoside triphosphate hydrolases"/>
    <property type="match status" value="2"/>
</dbReference>
<proteinExistence type="predicted"/>
<keyword evidence="2" id="KW-0863">Zinc-finger</keyword>
<feature type="domain" description="Helicase C-terminal" evidence="5">
    <location>
        <begin position="927"/>
        <end position="1075"/>
    </location>
</feature>
<protein>
    <submittedName>
        <fullName evidence="6">SNF2 family DNA or RNA helicase</fullName>
    </submittedName>
</protein>
<dbReference type="InterPro" id="IPR049730">
    <property type="entry name" value="SNF2/RAD54-like_C"/>
</dbReference>
<dbReference type="GO" id="GO:0016787">
    <property type="term" value="F:hydrolase activity"/>
    <property type="evidence" value="ECO:0007669"/>
    <property type="project" value="UniProtKB-KW"/>
</dbReference>
<dbReference type="Pfam" id="PF00176">
    <property type="entry name" value="SNF2-rel_dom"/>
    <property type="match status" value="1"/>
</dbReference>
<keyword evidence="7" id="KW-1185">Reference proteome</keyword>
<keyword evidence="6" id="KW-0067">ATP-binding</keyword>
<evidence type="ECO:0000259" key="3">
    <source>
        <dbReference type="PROSITE" id="PS50966"/>
    </source>
</evidence>
<evidence type="ECO:0000259" key="5">
    <source>
        <dbReference type="PROSITE" id="PS51194"/>
    </source>
</evidence>
<sequence length="1088" mass="118318">MPMLSDAVIRRSVGDEAWRRGAAYAREGRVSEISYARSSGELGAVVVGSQRRVYQTVAVFDRGDARWWGECSCPVGEDCKHAAALLVAARQALAAPTAAPPAGPPEPQWELALADVLPAAALPEGRRGTPVGLQFDVERVGRGAASEVSVRLRPVVPGAKGRWVRSGVSWRNLEYDYSGQRDAAHAAALLGLHRAHAAGADAPGYHYRSGDVPVLLQDFGPALWPALRQATDDGVPLLTTGGAPVQVAELPGALTVDVRQDGDGGLRVQAVVDLDADVRVPAGSVRLLGSPPHGVAVVPGTEDLPPGFGAGAGLVLVPLQRVPRRVEKLVALGSLRIPAADRARFLTGFYPALRRALPVRSSDGSVELPEVLPPQLRLDVTHSSGHRARLDWSVLYHTGEDVRRVPLARDAAAAADPGRDAGEEQRLLRALPAPPERLLRVWHVGPDPRPIPTAEVSGLDTVVLVTELLPRLAEAGVHIEVTGEPPDYRLAEAAPVVRVSATESGDQDWFDLGVTVTVDGEDIPFALLFRALAAGEEHLLLDSGTWFDIRRPEFDQLRRLIEEARALQDGDRPGLRISRYQAGLWDELVELGVVAEQSERWARDVQALLEVDDVAPPPAPAGLAAQLRPYQLEGYQWLSVLWDAGLGGVLADDMGLGKTLQTLALICRAKEAGDLTAPVLVVAPASVVSNWAREAERFAPGLAVRTVTATGRKLGTPLTDVVEGADLVITSYTLLRLGEEDYRALPWSGLVLDEAQFVKNHQAKTYAAARRLPARFKLAITGTPVENNLMDLWSMLSIVAPGLFPSPQRFTEHYRTPVERGHDPERLDALRRRIRPLMRRRTKEQVAAELPPKQEQVLEVVLNPRHRKVYDTHLQRERRKILGLVDDLDRNRFTIFRSLTLLRQLALDPALVDGEHAGITSSKADAFLEHLQEVVAEGHRALVFSSFTGFLGTVRARLDAAGLPYAYLDGSTRDRERVIDGFRDGGAPVFLISLKAGGFGLNLTEADYVYVLDPWWNPAAEAQAVDRTHRIGQDKAVMVYRLVAADTIEQKVVALQERKRDLFARVLDDDAGALSGTLTAEDIRGLFS</sequence>
<evidence type="ECO:0000256" key="2">
    <source>
        <dbReference type="PROSITE-ProRule" id="PRU00325"/>
    </source>
</evidence>
<comment type="caution">
    <text evidence="6">The sequence shown here is derived from an EMBL/GenBank/DDBJ whole genome shotgun (WGS) entry which is preliminary data.</text>
</comment>
<dbReference type="Gene3D" id="3.40.50.10810">
    <property type="entry name" value="Tandem AAA-ATPase domain"/>
    <property type="match status" value="1"/>
</dbReference>
<dbReference type="PROSITE" id="PS51192">
    <property type="entry name" value="HELICASE_ATP_BIND_1"/>
    <property type="match status" value="1"/>
</dbReference>
<feature type="domain" description="Helicase ATP-binding" evidence="4">
    <location>
        <begin position="639"/>
        <end position="802"/>
    </location>
</feature>
<evidence type="ECO:0000313" key="6">
    <source>
        <dbReference type="EMBL" id="RZU32510.1"/>
    </source>
</evidence>
<dbReference type="SMART" id="SM00487">
    <property type="entry name" value="DEXDc"/>
    <property type="match status" value="1"/>
</dbReference>
<dbReference type="Proteomes" id="UP000292507">
    <property type="component" value="Unassembled WGS sequence"/>
</dbReference>
<keyword evidence="1" id="KW-0378">Hydrolase</keyword>
<dbReference type="CDD" id="cd18793">
    <property type="entry name" value="SF2_C_SNF"/>
    <property type="match status" value="1"/>
</dbReference>
<reference evidence="6 7" key="1">
    <citation type="submission" date="2019-02" db="EMBL/GenBank/DDBJ databases">
        <title>Sequencing the genomes of 1000 actinobacteria strains.</title>
        <authorList>
            <person name="Klenk H.-P."/>
        </authorList>
    </citation>
    <scope>NUCLEOTIDE SEQUENCE [LARGE SCALE GENOMIC DNA]</scope>
    <source>
        <strain evidence="6 7">DSM 44509</strain>
    </source>
</reference>
<dbReference type="PROSITE" id="PS51194">
    <property type="entry name" value="HELICASE_CTER"/>
    <property type="match status" value="1"/>
</dbReference>
<dbReference type="AlphaFoldDB" id="A0A4Q7Y6H4"/>
<keyword evidence="6" id="KW-0347">Helicase</keyword>
<evidence type="ECO:0000259" key="4">
    <source>
        <dbReference type="PROSITE" id="PS51192"/>
    </source>
</evidence>
<dbReference type="PROSITE" id="PS50966">
    <property type="entry name" value="ZF_SWIM"/>
    <property type="match status" value="1"/>
</dbReference>
<dbReference type="EMBL" id="SHKV01000001">
    <property type="protein sequence ID" value="RZU32510.1"/>
    <property type="molecule type" value="Genomic_DNA"/>
</dbReference>
<dbReference type="Pfam" id="PF00271">
    <property type="entry name" value="Helicase_C"/>
    <property type="match status" value="1"/>
</dbReference>
<keyword evidence="2" id="KW-0862">Zinc</keyword>
<dbReference type="InterPro" id="IPR038718">
    <property type="entry name" value="SNF2-like_sf"/>
</dbReference>
<dbReference type="InterPro" id="IPR000330">
    <property type="entry name" value="SNF2_N"/>
</dbReference>
<dbReference type="SMART" id="SM00490">
    <property type="entry name" value="HELICc"/>
    <property type="match status" value="1"/>
</dbReference>
<dbReference type="GO" id="GO:0004386">
    <property type="term" value="F:helicase activity"/>
    <property type="evidence" value="ECO:0007669"/>
    <property type="project" value="UniProtKB-KW"/>
</dbReference>
<dbReference type="Gene3D" id="3.40.50.300">
    <property type="entry name" value="P-loop containing nucleotide triphosphate hydrolases"/>
    <property type="match status" value="1"/>
</dbReference>
<dbReference type="InterPro" id="IPR027417">
    <property type="entry name" value="P-loop_NTPase"/>
</dbReference>